<dbReference type="GO" id="GO:0005524">
    <property type="term" value="F:ATP binding"/>
    <property type="evidence" value="ECO:0007669"/>
    <property type="project" value="UniProtKB-KW"/>
</dbReference>
<feature type="transmembrane region" description="Helical" evidence="8">
    <location>
        <begin position="540"/>
        <end position="558"/>
    </location>
</feature>
<keyword evidence="3 8" id="KW-0812">Transmembrane</keyword>
<dbReference type="Gene3D" id="3.40.50.300">
    <property type="entry name" value="P-loop containing nucleotide triphosphate hydrolases"/>
    <property type="match status" value="1"/>
</dbReference>
<keyword evidence="2" id="KW-0813">Transport</keyword>
<dbReference type="Pfam" id="PF19055">
    <property type="entry name" value="ABC2_membrane_7"/>
    <property type="match status" value="1"/>
</dbReference>
<dbReference type="PROSITE" id="PS50893">
    <property type="entry name" value="ABC_TRANSPORTER_2"/>
    <property type="match status" value="1"/>
</dbReference>
<dbReference type="InterPro" id="IPR043926">
    <property type="entry name" value="ABCG_dom"/>
</dbReference>
<dbReference type="GO" id="GO:0016887">
    <property type="term" value="F:ATP hydrolysis activity"/>
    <property type="evidence" value="ECO:0007669"/>
    <property type="project" value="InterPro"/>
</dbReference>
<gene>
    <name evidence="10" type="ORF">ASTO00021_LOCUS16166</name>
</gene>
<name>A0A7S3PPG0_9STRA</name>
<dbReference type="PANTHER" id="PTHR48041:SF139">
    <property type="entry name" value="PROTEIN SCARLET"/>
    <property type="match status" value="1"/>
</dbReference>
<dbReference type="InterPro" id="IPR027417">
    <property type="entry name" value="P-loop_NTPase"/>
</dbReference>
<evidence type="ECO:0000256" key="5">
    <source>
        <dbReference type="ARBA" id="ARBA00022840"/>
    </source>
</evidence>
<accession>A0A7S3PPG0</accession>
<evidence type="ECO:0000256" key="2">
    <source>
        <dbReference type="ARBA" id="ARBA00022448"/>
    </source>
</evidence>
<keyword evidence="6 8" id="KW-1133">Transmembrane helix</keyword>
<feature type="transmembrane region" description="Helical" evidence="8">
    <location>
        <begin position="430"/>
        <end position="449"/>
    </location>
</feature>
<dbReference type="SUPFAM" id="SSF52540">
    <property type="entry name" value="P-loop containing nucleoside triphosphate hydrolases"/>
    <property type="match status" value="1"/>
</dbReference>
<keyword evidence="5" id="KW-0067">ATP-binding</keyword>
<protein>
    <recommendedName>
        <fullName evidence="9">ABC transporter domain-containing protein</fullName>
    </recommendedName>
</protein>
<evidence type="ECO:0000256" key="6">
    <source>
        <dbReference type="ARBA" id="ARBA00022989"/>
    </source>
</evidence>
<reference evidence="10" key="1">
    <citation type="submission" date="2021-01" db="EMBL/GenBank/DDBJ databases">
        <authorList>
            <person name="Corre E."/>
            <person name="Pelletier E."/>
            <person name="Niang G."/>
            <person name="Scheremetjew M."/>
            <person name="Finn R."/>
            <person name="Kale V."/>
            <person name="Holt S."/>
            <person name="Cochrane G."/>
            <person name="Meng A."/>
            <person name="Brown T."/>
            <person name="Cohen L."/>
        </authorList>
    </citation>
    <scope>NUCLEOTIDE SEQUENCE</scope>
    <source>
        <strain evidence="10">GSBS06</strain>
    </source>
</reference>
<dbReference type="InterPro" id="IPR050352">
    <property type="entry name" value="ABCG_transporters"/>
</dbReference>
<evidence type="ECO:0000313" key="10">
    <source>
        <dbReference type="EMBL" id="CAE0446159.1"/>
    </source>
</evidence>
<feature type="transmembrane region" description="Helical" evidence="8">
    <location>
        <begin position="400"/>
        <end position="418"/>
    </location>
</feature>
<feature type="transmembrane region" description="Helical" evidence="8">
    <location>
        <begin position="469"/>
        <end position="492"/>
    </location>
</feature>
<dbReference type="Pfam" id="PF01061">
    <property type="entry name" value="ABC2_membrane"/>
    <property type="match status" value="1"/>
</dbReference>
<dbReference type="SMART" id="SM00382">
    <property type="entry name" value="AAA"/>
    <property type="match status" value="1"/>
</dbReference>
<dbReference type="PANTHER" id="PTHR48041">
    <property type="entry name" value="ABC TRANSPORTER G FAMILY MEMBER 28"/>
    <property type="match status" value="1"/>
</dbReference>
<dbReference type="InterPro" id="IPR003593">
    <property type="entry name" value="AAA+_ATPase"/>
</dbReference>
<feature type="transmembrane region" description="Helical" evidence="8">
    <location>
        <begin position="507"/>
        <end position="528"/>
    </location>
</feature>
<evidence type="ECO:0000256" key="7">
    <source>
        <dbReference type="ARBA" id="ARBA00023136"/>
    </source>
</evidence>
<proteinExistence type="predicted"/>
<dbReference type="InterPro" id="IPR003439">
    <property type="entry name" value="ABC_transporter-like_ATP-bd"/>
</dbReference>
<feature type="domain" description="ABC transporter" evidence="9">
    <location>
        <begin position="66"/>
        <end position="310"/>
    </location>
</feature>
<dbReference type="GO" id="GO:0016020">
    <property type="term" value="C:membrane"/>
    <property type="evidence" value="ECO:0007669"/>
    <property type="project" value="UniProtKB-SubCell"/>
</dbReference>
<dbReference type="Pfam" id="PF00005">
    <property type="entry name" value="ABC_tran"/>
    <property type="match status" value="1"/>
</dbReference>
<evidence type="ECO:0000256" key="1">
    <source>
        <dbReference type="ARBA" id="ARBA00004141"/>
    </source>
</evidence>
<evidence type="ECO:0000256" key="8">
    <source>
        <dbReference type="SAM" id="Phobius"/>
    </source>
</evidence>
<comment type="subcellular location">
    <subcellularLocation>
        <location evidence="1">Membrane</location>
        <topology evidence="1">Multi-pass membrane protein</topology>
    </subcellularLocation>
</comment>
<dbReference type="InterPro" id="IPR013525">
    <property type="entry name" value="ABC2_TM"/>
</dbReference>
<organism evidence="10">
    <name type="scientific">Aplanochytrium stocchinoi</name>
    <dbReference type="NCBI Taxonomy" id="215587"/>
    <lineage>
        <taxon>Eukaryota</taxon>
        <taxon>Sar</taxon>
        <taxon>Stramenopiles</taxon>
        <taxon>Bigyra</taxon>
        <taxon>Labyrinthulomycetes</taxon>
        <taxon>Thraustochytrida</taxon>
        <taxon>Thraustochytriidae</taxon>
        <taxon>Aplanochytrium</taxon>
    </lineage>
</organism>
<evidence type="ECO:0000256" key="3">
    <source>
        <dbReference type="ARBA" id="ARBA00022692"/>
    </source>
</evidence>
<keyword evidence="4" id="KW-0547">Nucleotide-binding</keyword>
<sequence length="663" mass="73532">MDYVKASISSLKSLIGLEEESVGNNSSGPGINNMASSFADEQLATDVDDVETRTTDSDVLGNKIVLAINNLTYEVGEKDKKKDILNNVSASYTSCELVAVMGPSGAGKTTYLNVLSNSRSNKQIRTGGLTLNGEALPKGYNSLCSYIPQNDVLYPALSPRQSFQYATQLRLPSSTPQSEKDRVVEKLLSDLHLHKCADTPVGSETQRGVSGGEKKRTSIGLELIVNPAIILVDEPTSGLDSKMAEDVVEMLQVIAQKRGRLVLCTIHQPSWKVFERFDKLTLLNHGHIVYHGAAPLVIDYFNALSFKVPSFENPMDFYFRELQTKDEKIFRDAWAKLNATARMEYETDSGKVSMAEYITGAELVKGWSSNANSGLHQFVYLFLRTAQDTLRDKEKFIQGLVMKLAIGVLLGVIFYGQADGSSESVFTAQSALFFIVLSSTMDTTMKALLEYPQIKPLVVREYRNGAFRIFPYFMAQLVSNSIFDSLASLFYMPAYFMVGLSTDANKIFYFLGILFFLTVLGVEIGLLIGSNTADIKEAQGYFIPIIMPQLLFAGFLIPPDQIPVYFKWIYQSSFFQYALSGAIINEFEDYKFSDCVPVTDPATNCTTLPFPCVPTGEAFLDTLSLEPSYKGRNMWIIIGFVIAFIPLTYLMVRRAIIKGSAIV</sequence>
<feature type="transmembrane region" description="Helical" evidence="8">
    <location>
        <begin position="634"/>
        <end position="652"/>
    </location>
</feature>
<dbReference type="GO" id="GO:0140359">
    <property type="term" value="F:ABC-type transporter activity"/>
    <property type="evidence" value="ECO:0007669"/>
    <property type="project" value="InterPro"/>
</dbReference>
<evidence type="ECO:0000256" key="4">
    <source>
        <dbReference type="ARBA" id="ARBA00022741"/>
    </source>
</evidence>
<dbReference type="EMBL" id="HBIN01021120">
    <property type="protein sequence ID" value="CAE0446159.1"/>
    <property type="molecule type" value="Transcribed_RNA"/>
</dbReference>
<keyword evidence="7 8" id="KW-0472">Membrane</keyword>
<dbReference type="AlphaFoldDB" id="A0A7S3PPG0"/>
<evidence type="ECO:0000259" key="9">
    <source>
        <dbReference type="PROSITE" id="PS50893"/>
    </source>
</evidence>